<protein>
    <submittedName>
        <fullName evidence="1">Uncharacterized protein</fullName>
    </submittedName>
</protein>
<dbReference type="Proteomes" id="UP000831701">
    <property type="component" value="Chromosome 13"/>
</dbReference>
<evidence type="ECO:0000313" key="1">
    <source>
        <dbReference type="EMBL" id="KAI3364364.1"/>
    </source>
</evidence>
<comment type="caution">
    <text evidence="1">The sequence shown here is derived from an EMBL/GenBank/DDBJ whole genome shotgun (WGS) entry which is preliminary data.</text>
</comment>
<dbReference type="EMBL" id="CM041543">
    <property type="protein sequence ID" value="KAI3364364.1"/>
    <property type="molecule type" value="Genomic_DNA"/>
</dbReference>
<feature type="non-terminal residue" evidence="1">
    <location>
        <position position="1"/>
    </location>
</feature>
<evidence type="ECO:0000313" key="2">
    <source>
        <dbReference type="Proteomes" id="UP000831701"/>
    </source>
</evidence>
<organism evidence="1 2">
    <name type="scientific">Scortum barcoo</name>
    <name type="common">barcoo grunter</name>
    <dbReference type="NCBI Taxonomy" id="214431"/>
    <lineage>
        <taxon>Eukaryota</taxon>
        <taxon>Metazoa</taxon>
        <taxon>Chordata</taxon>
        <taxon>Craniata</taxon>
        <taxon>Vertebrata</taxon>
        <taxon>Euteleostomi</taxon>
        <taxon>Actinopterygii</taxon>
        <taxon>Neopterygii</taxon>
        <taxon>Teleostei</taxon>
        <taxon>Neoteleostei</taxon>
        <taxon>Acanthomorphata</taxon>
        <taxon>Eupercaria</taxon>
        <taxon>Centrarchiformes</taxon>
        <taxon>Terapontoidei</taxon>
        <taxon>Terapontidae</taxon>
        <taxon>Scortum</taxon>
    </lineage>
</organism>
<keyword evidence="2" id="KW-1185">Reference proteome</keyword>
<gene>
    <name evidence="1" type="ORF">L3Q82_011161</name>
</gene>
<proteinExistence type="predicted"/>
<sequence>TRKSMSTMCKPVLQRLLENSLFVKAEKCEFHASSVSFLGFIVGPGSLQMDPAKVSAVASWPTPSSRKQLQRFLGFANFYRFIRGYSTVPLTALTSSKATFQWSVAANEAFDAPHRSLEDQKLHPCAFFSRRLSPAERNYDIGNQELLAVKLALEEWRHWLEGSKQPFLVWTDHKNLQYIRSTKRLNSRQARWSLFLTRFNFTLSYRPGSRNVKSDALSRQFQRDKDVAPCPDTIISSSHLVAPLTWEIEERVKAAQEGQPGPSACPQNRLFVPPSLRSDVLQWAHSSRLTCHPGIQRTIDV</sequence>
<accession>A0ACB8W9E5</accession>
<reference evidence="1" key="1">
    <citation type="submission" date="2022-04" db="EMBL/GenBank/DDBJ databases">
        <title>Jade perch genome.</title>
        <authorList>
            <person name="Chao B."/>
        </authorList>
    </citation>
    <scope>NUCLEOTIDE SEQUENCE</scope>
    <source>
        <strain evidence="1">CB-2022</strain>
    </source>
</reference>
<name>A0ACB8W9E5_9TELE</name>